<comment type="subcellular location">
    <subcellularLocation>
        <location evidence="1">Membrane</location>
        <topology evidence="1">Multi-pass membrane protein</topology>
    </subcellularLocation>
</comment>
<dbReference type="PANTHER" id="PTHR33048:SF47">
    <property type="entry name" value="INTEGRAL MEMBRANE PROTEIN-RELATED"/>
    <property type="match status" value="1"/>
</dbReference>
<evidence type="ECO:0000256" key="7">
    <source>
        <dbReference type="SAM" id="Phobius"/>
    </source>
</evidence>
<keyword evidence="10" id="KW-1185">Reference proteome</keyword>
<evidence type="ECO:0000256" key="5">
    <source>
        <dbReference type="ARBA" id="ARBA00038359"/>
    </source>
</evidence>
<comment type="caution">
    <text evidence="9">The sequence shown here is derived from an EMBL/GenBank/DDBJ whole genome shotgun (WGS) entry which is preliminary data.</text>
</comment>
<gene>
    <name evidence="9" type="ORF">QBC38DRAFT_131496</name>
</gene>
<feature type="domain" description="Rhodopsin" evidence="8">
    <location>
        <begin position="32"/>
        <end position="281"/>
    </location>
</feature>
<evidence type="ECO:0000256" key="4">
    <source>
        <dbReference type="ARBA" id="ARBA00023136"/>
    </source>
</evidence>
<sequence length="434" mass="47821">MKIKEYPTSSIQNVGISIIFIFFGFSSIVMGLRIYSKVRFKSFEIDDILSFLSYIFVLALTISSFHHLRLNYIGIPSFQIPEQRDTQKGLLWTWLSQIFYIPVLGLTQTSILFFLLKTQHEKTKLKCLLCLLIGIVLVGMIGFFGAVLGQCSPVDSFWKGKGECVNRGLLYLIQSGFNTLVGVLVFLIMPVSVVKKVKKLSTRRSRSKRGKRCVKGFWGCVFGLGVLVPIVSLIRLIFLYLGFYSETAETNPYWGISFILSSIEANLGIICSCAPTLWRLSRLWLGDDGNHDNAGTGGGVNGNGDQRSSSRTNQTWRYSTQRYGVTNRVGPVETPPIGGTGSSHVEAGQLGFVPAGEGERRLGLTPSEEEIMINYGVVTKGEGGIVQVVGSGGDDDIGYVGGNGDEIEEVGVQVGRRGRITRHRPRSRCSEDSN</sequence>
<evidence type="ECO:0000256" key="3">
    <source>
        <dbReference type="ARBA" id="ARBA00022989"/>
    </source>
</evidence>
<keyword evidence="2 7" id="KW-0812">Transmembrane</keyword>
<feature type="transmembrane region" description="Helical" evidence="7">
    <location>
        <begin position="253"/>
        <end position="278"/>
    </location>
</feature>
<evidence type="ECO:0000256" key="6">
    <source>
        <dbReference type="SAM" id="MobiDB-lite"/>
    </source>
</evidence>
<evidence type="ECO:0000259" key="8">
    <source>
        <dbReference type="Pfam" id="PF20684"/>
    </source>
</evidence>
<feature type="transmembrane region" description="Helical" evidence="7">
    <location>
        <begin position="14"/>
        <end position="36"/>
    </location>
</feature>
<reference evidence="9" key="2">
    <citation type="submission" date="2023-05" db="EMBL/GenBank/DDBJ databases">
        <authorList>
            <consortium name="Lawrence Berkeley National Laboratory"/>
            <person name="Steindorff A."/>
            <person name="Hensen N."/>
            <person name="Bonometti L."/>
            <person name="Westerberg I."/>
            <person name="Brannstrom I.O."/>
            <person name="Guillou S."/>
            <person name="Cros-Aarteil S."/>
            <person name="Calhoun S."/>
            <person name="Haridas S."/>
            <person name="Kuo A."/>
            <person name="Mondo S."/>
            <person name="Pangilinan J."/>
            <person name="Riley R."/>
            <person name="Labutti K."/>
            <person name="Andreopoulos B."/>
            <person name="Lipzen A."/>
            <person name="Chen C."/>
            <person name="Yanf M."/>
            <person name="Daum C."/>
            <person name="Ng V."/>
            <person name="Clum A."/>
            <person name="Ohm R."/>
            <person name="Martin F."/>
            <person name="Silar P."/>
            <person name="Natvig D."/>
            <person name="Lalanne C."/>
            <person name="Gautier V."/>
            <person name="Ament-Velasquez S.L."/>
            <person name="Kruys A."/>
            <person name="Hutchinson M.I."/>
            <person name="Powell A.J."/>
            <person name="Barry K."/>
            <person name="Miller A.N."/>
            <person name="Grigoriev I.V."/>
            <person name="Debuchy R."/>
            <person name="Gladieux P."/>
            <person name="Thoren M.H."/>
            <person name="Johannesson H."/>
        </authorList>
    </citation>
    <scope>NUCLEOTIDE SEQUENCE</scope>
    <source>
        <strain evidence="9">CBS 990.96</strain>
    </source>
</reference>
<dbReference type="EMBL" id="MU865313">
    <property type="protein sequence ID" value="KAK4228903.1"/>
    <property type="molecule type" value="Genomic_DNA"/>
</dbReference>
<feature type="transmembrane region" description="Helical" evidence="7">
    <location>
        <begin position="216"/>
        <end position="241"/>
    </location>
</feature>
<evidence type="ECO:0000256" key="1">
    <source>
        <dbReference type="ARBA" id="ARBA00004141"/>
    </source>
</evidence>
<feature type="region of interest" description="Disordered" evidence="6">
    <location>
        <begin position="294"/>
        <end position="314"/>
    </location>
</feature>
<dbReference type="Proteomes" id="UP001301958">
    <property type="component" value="Unassembled WGS sequence"/>
</dbReference>
<reference evidence="9" key="1">
    <citation type="journal article" date="2023" name="Mol. Phylogenet. Evol.">
        <title>Genome-scale phylogeny and comparative genomics of the fungal order Sordariales.</title>
        <authorList>
            <person name="Hensen N."/>
            <person name="Bonometti L."/>
            <person name="Westerberg I."/>
            <person name="Brannstrom I.O."/>
            <person name="Guillou S."/>
            <person name="Cros-Aarteil S."/>
            <person name="Calhoun S."/>
            <person name="Haridas S."/>
            <person name="Kuo A."/>
            <person name="Mondo S."/>
            <person name="Pangilinan J."/>
            <person name="Riley R."/>
            <person name="LaButti K."/>
            <person name="Andreopoulos B."/>
            <person name="Lipzen A."/>
            <person name="Chen C."/>
            <person name="Yan M."/>
            <person name="Daum C."/>
            <person name="Ng V."/>
            <person name="Clum A."/>
            <person name="Steindorff A."/>
            <person name="Ohm R.A."/>
            <person name="Martin F."/>
            <person name="Silar P."/>
            <person name="Natvig D.O."/>
            <person name="Lalanne C."/>
            <person name="Gautier V."/>
            <person name="Ament-Velasquez S.L."/>
            <person name="Kruys A."/>
            <person name="Hutchinson M.I."/>
            <person name="Powell A.J."/>
            <person name="Barry K."/>
            <person name="Miller A.N."/>
            <person name="Grigoriev I.V."/>
            <person name="Debuchy R."/>
            <person name="Gladieux P."/>
            <person name="Hiltunen Thoren M."/>
            <person name="Johannesson H."/>
        </authorList>
    </citation>
    <scope>NUCLEOTIDE SEQUENCE</scope>
    <source>
        <strain evidence="9">CBS 990.96</strain>
    </source>
</reference>
<feature type="transmembrane region" description="Helical" evidence="7">
    <location>
        <begin position="128"/>
        <end position="149"/>
    </location>
</feature>
<organism evidence="9 10">
    <name type="scientific">Podospora fimiseda</name>
    <dbReference type="NCBI Taxonomy" id="252190"/>
    <lineage>
        <taxon>Eukaryota</taxon>
        <taxon>Fungi</taxon>
        <taxon>Dikarya</taxon>
        <taxon>Ascomycota</taxon>
        <taxon>Pezizomycotina</taxon>
        <taxon>Sordariomycetes</taxon>
        <taxon>Sordariomycetidae</taxon>
        <taxon>Sordariales</taxon>
        <taxon>Podosporaceae</taxon>
        <taxon>Podospora</taxon>
    </lineage>
</organism>
<evidence type="ECO:0000256" key="2">
    <source>
        <dbReference type="ARBA" id="ARBA00022692"/>
    </source>
</evidence>
<dbReference type="InterPro" id="IPR049326">
    <property type="entry name" value="Rhodopsin_dom_fungi"/>
</dbReference>
<name>A0AAN7H145_9PEZI</name>
<dbReference type="InterPro" id="IPR052337">
    <property type="entry name" value="SAT4-like"/>
</dbReference>
<feature type="transmembrane region" description="Helical" evidence="7">
    <location>
        <begin position="98"/>
        <end position="116"/>
    </location>
</feature>
<feature type="transmembrane region" description="Helical" evidence="7">
    <location>
        <begin position="48"/>
        <end position="68"/>
    </location>
</feature>
<dbReference type="GO" id="GO:0016020">
    <property type="term" value="C:membrane"/>
    <property type="evidence" value="ECO:0007669"/>
    <property type="project" value="UniProtKB-SubCell"/>
</dbReference>
<evidence type="ECO:0000313" key="10">
    <source>
        <dbReference type="Proteomes" id="UP001301958"/>
    </source>
</evidence>
<dbReference type="PANTHER" id="PTHR33048">
    <property type="entry name" value="PTH11-LIKE INTEGRAL MEMBRANE PROTEIN (AFU_ORTHOLOGUE AFUA_5G11245)"/>
    <property type="match status" value="1"/>
</dbReference>
<feature type="transmembrane region" description="Helical" evidence="7">
    <location>
        <begin position="169"/>
        <end position="195"/>
    </location>
</feature>
<dbReference type="Pfam" id="PF20684">
    <property type="entry name" value="Fung_rhodopsin"/>
    <property type="match status" value="1"/>
</dbReference>
<comment type="similarity">
    <text evidence="5">Belongs to the SAT4 family.</text>
</comment>
<accession>A0AAN7H145</accession>
<keyword evidence="3 7" id="KW-1133">Transmembrane helix</keyword>
<protein>
    <recommendedName>
        <fullName evidence="8">Rhodopsin domain-containing protein</fullName>
    </recommendedName>
</protein>
<dbReference type="AlphaFoldDB" id="A0AAN7H145"/>
<proteinExistence type="inferred from homology"/>
<evidence type="ECO:0000313" key="9">
    <source>
        <dbReference type="EMBL" id="KAK4228903.1"/>
    </source>
</evidence>
<feature type="compositionally biased region" description="Polar residues" evidence="6">
    <location>
        <begin position="305"/>
        <end position="314"/>
    </location>
</feature>
<keyword evidence="4 7" id="KW-0472">Membrane</keyword>